<organism evidence="2 3">
    <name type="scientific">Oldenlandia corymbosa var. corymbosa</name>
    <dbReference type="NCBI Taxonomy" id="529605"/>
    <lineage>
        <taxon>Eukaryota</taxon>
        <taxon>Viridiplantae</taxon>
        <taxon>Streptophyta</taxon>
        <taxon>Embryophyta</taxon>
        <taxon>Tracheophyta</taxon>
        <taxon>Spermatophyta</taxon>
        <taxon>Magnoliopsida</taxon>
        <taxon>eudicotyledons</taxon>
        <taxon>Gunneridae</taxon>
        <taxon>Pentapetalae</taxon>
        <taxon>asterids</taxon>
        <taxon>lamiids</taxon>
        <taxon>Gentianales</taxon>
        <taxon>Rubiaceae</taxon>
        <taxon>Rubioideae</taxon>
        <taxon>Spermacoceae</taxon>
        <taxon>Hedyotis-Oldenlandia complex</taxon>
        <taxon>Oldenlandia</taxon>
    </lineage>
</organism>
<evidence type="ECO:0000256" key="1">
    <source>
        <dbReference type="SAM" id="MobiDB-lite"/>
    </source>
</evidence>
<dbReference type="AlphaFoldDB" id="A0AAV1D476"/>
<evidence type="ECO:0000313" key="2">
    <source>
        <dbReference type="EMBL" id="CAI9102156.1"/>
    </source>
</evidence>
<dbReference type="EMBL" id="OX459121">
    <property type="protein sequence ID" value="CAI9102156.1"/>
    <property type="molecule type" value="Genomic_DNA"/>
</dbReference>
<keyword evidence="3" id="KW-1185">Reference proteome</keyword>
<protein>
    <submittedName>
        <fullName evidence="2">OLC1v1000378C1</fullName>
    </submittedName>
</protein>
<feature type="region of interest" description="Disordered" evidence="1">
    <location>
        <begin position="1"/>
        <end position="27"/>
    </location>
</feature>
<feature type="compositionally biased region" description="Low complexity" evidence="1">
    <location>
        <begin position="10"/>
        <end position="19"/>
    </location>
</feature>
<proteinExistence type="predicted"/>
<sequence length="305" mass="33759">MGKGARNKKQQAAVAAANSSHHHHQVRPLPEVEANVGTLTNAIKGLLGTLENMSQQLDSVSSDVKGVINNGEKANSGCGKSASGEPALSVDESERDIVLEFHDLKQTTNVAEYQEKFQELRDLLVKMNYRLPEGYLISSFLGGLKPEINVSIRGRKPETLCHAFNLARIEEIAMEVMKDKLIMSSGGNEQNLPPSRYPQLKLWPDHPLKFGASVGEKPIRVIVFTGSIYSFLDTSLAISAGCEIEEAEPILVNFLNLGYKAVSRFKCPRFRWTYKGEESVTDLRIIEIKAAYDIVLSSDWLKNGK</sequence>
<evidence type="ECO:0000313" key="3">
    <source>
        <dbReference type="Proteomes" id="UP001161247"/>
    </source>
</evidence>
<gene>
    <name evidence="2" type="ORF">OLC1_LOCUS11561</name>
</gene>
<reference evidence="2" key="1">
    <citation type="submission" date="2023-03" db="EMBL/GenBank/DDBJ databases">
        <authorList>
            <person name="Julca I."/>
        </authorList>
    </citation>
    <scope>NUCLEOTIDE SEQUENCE</scope>
</reference>
<accession>A0AAV1D476</accession>
<name>A0AAV1D476_OLDCO</name>
<dbReference type="Proteomes" id="UP001161247">
    <property type="component" value="Chromosome 4"/>
</dbReference>